<protein>
    <submittedName>
        <fullName evidence="2">Uncharacterized protein</fullName>
    </submittedName>
</protein>
<feature type="transmembrane region" description="Helical" evidence="1">
    <location>
        <begin position="47"/>
        <end position="66"/>
    </location>
</feature>
<accession>A0A8G1A180</accession>
<dbReference type="Proteomes" id="UP000826709">
    <property type="component" value="Chromosome"/>
</dbReference>
<dbReference type="EMBL" id="CP037968">
    <property type="protein sequence ID" value="QYZ78573.1"/>
    <property type="molecule type" value="Genomic_DNA"/>
</dbReference>
<evidence type="ECO:0000256" key="1">
    <source>
        <dbReference type="SAM" id="Phobius"/>
    </source>
</evidence>
<keyword evidence="1" id="KW-1133">Transmembrane helix</keyword>
<sequence>MHCVRLRTFHWLTWLVIGLLMLMIVSLVLASTLALDLSFLIIPLTSLSYLLIPLILAYMVLSIIVVKVKGWLERYLDALVEQKTGAGETGARMAVLNEKLDHMEKQLEHIENILVKVSE</sequence>
<organism evidence="2 3">
    <name type="scientific">Methanofollis formosanus</name>
    <dbReference type="NCBI Taxonomy" id="299308"/>
    <lineage>
        <taxon>Archaea</taxon>
        <taxon>Methanobacteriati</taxon>
        <taxon>Methanobacteriota</taxon>
        <taxon>Stenosarchaea group</taxon>
        <taxon>Methanomicrobia</taxon>
        <taxon>Methanomicrobiales</taxon>
        <taxon>Methanomicrobiaceae</taxon>
        <taxon>Methanofollis</taxon>
    </lineage>
</organism>
<evidence type="ECO:0000313" key="3">
    <source>
        <dbReference type="Proteomes" id="UP000826709"/>
    </source>
</evidence>
<dbReference type="OrthoDB" id="112238at2157"/>
<dbReference type="RefSeq" id="WP_220682334.1">
    <property type="nucleotide sequence ID" value="NZ_CP037968.1"/>
</dbReference>
<keyword evidence="3" id="KW-1185">Reference proteome</keyword>
<keyword evidence="1" id="KW-0812">Transmembrane</keyword>
<dbReference type="KEGG" id="mfk:E2N92_03575"/>
<proteinExistence type="predicted"/>
<dbReference type="AlphaFoldDB" id="A0A8G1A180"/>
<reference evidence="2" key="1">
    <citation type="journal article" date="2005" name="Int. J. Syst. Evol. Microbiol.">
        <title>Methanofollis formosanus sp. nov., isolated from a fish pond.</title>
        <authorList>
            <person name="Wu S.Y."/>
            <person name="Chen S.C."/>
            <person name="Lai M.C."/>
        </authorList>
    </citation>
    <scope>NUCLEOTIDE SEQUENCE</scope>
    <source>
        <strain evidence="2">ML15</strain>
    </source>
</reference>
<name>A0A8G1A180_9EURY</name>
<keyword evidence="1" id="KW-0472">Membrane</keyword>
<gene>
    <name evidence="2" type="ORF">E2N92_03575</name>
</gene>
<evidence type="ECO:0000313" key="2">
    <source>
        <dbReference type="EMBL" id="QYZ78573.1"/>
    </source>
</evidence>
<feature type="transmembrane region" description="Helical" evidence="1">
    <location>
        <begin position="12"/>
        <end position="35"/>
    </location>
</feature>
<reference evidence="2" key="2">
    <citation type="submission" date="2019-03" db="EMBL/GenBank/DDBJ databases">
        <authorList>
            <person name="Chen S.-C."/>
            <person name="Wu S.-Y."/>
            <person name="Lai M.-C."/>
        </authorList>
    </citation>
    <scope>NUCLEOTIDE SEQUENCE</scope>
    <source>
        <strain evidence="2">ML15</strain>
    </source>
</reference>